<proteinExistence type="predicted"/>
<organism evidence="1 2">
    <name type="scientific">Paracraurococcus ruber</name>
    <dbReference type="NCBI Taxonomy" id="77675"/>
    <lineage>
        <taxon>Bacteria</taxon>
        <taxon>Pseudomonadati</taxon>
        <taxon>Pseudomonadota</taxon>
        <taxon>Alphaproteobacteria</taxon>
        <taxon>Acetobacterales</taxon>
        <taxon>Roseomonadaceae</taxon>
        <taxon>Paracraurococcus</taxon>
    </lineage>
</organism>
<comment type="caution">
    <text evidence="1">The sequence shown here is derived from an EMBL/GenBank/DDBJ whole genome shotgun (WGS) entry which is preliminary data.</text>
</comment>
<dbReference type="Proteomes" id="UP000697995">
    <property type="component" value="Unassembled WGS sequence"/>
</dbReference>
<dbReference type="RefSeq" id="WP_133218054.1">
    <property type="nucleotide sequence ID" value="NZ_NRSG01000001.1"/>
</dbReference>
<name>A0ABS1CQE6_9PROT</name>
<reference evidence="1 2" key="1">
    <citation type="journal article" date="2020" name="Microorganisms">
        <title>Osmotic Adaptation and Compatible Solute Biosynthesis of Phototrophic Bacteria as Revealed from Genome Analyses.</title>
        <authorList>
            <person name="Imhoff J.F."/>
            <person name="Rahn T."/>
            <person name="Kunzel S."/>
            <person name="Keller A."/>
            <person name="Neulinger S.C."/>
        </authorList>
    </citation>
    <scope>NUCLEOTIDE SEQUENCE [LARGE SCALE GENOMIC DNA]</scope>
    <source>
        <strain evidence="1 2">DSM 15382</strain>
    </source>
</reference>
<evidence type="ECO:0000313" key="1">
    <source>
        <dbReference type="EMBL" id="MBK1656633.1"/>
    </source>
</evidence>
<evidence type="ECO:0000313" key="2">
    <source>
        <dbReference type="Proteomes" id="UP000697995"/>
    </source>
</evidence>
<dbReference type="EMBL" id="NRSG01000001">
    <property type="protein sequence ID" value="MBK1656633.1"/>
    <property type="molecule type" value="Genomic_DNA"/>
</dbReference>
<gene>
    <name evidence="1" type="ORF">CKO45_00120</name>
</gene>
<protein>
    <submittedName>
        <fullName evidence="1">Uncharacterized protein</fullName>
    </submittedName>
</protein>
<accession>A0ABS1CQE6</accession>
<keyword evidence="2" id="KW-1185">Reference proteome</keyword>
<sequence>MSEFLRQSLRGLTRFLELLHIETRCHAARDGALRLTTTGVISAGDDQGVFGIEGSLAGLPFMTVQTVRIADLLAATDNAHASAKTYAFRAGRFSVGINHVTRSDATAREPTRFLISNKSVLGKPFHGFAMTSSDVPAERSLQVAFVSASDLLTDDGLEHYLSRIVDHERDSLSVRAELAYSATPGRGEQRAWFECLGDRDATISLEHVVPHGLDAQRGCYRLCLAA</sequence>